<evidence type="ECO:0000256" key="3">
    <source>
        <dbReference type="ARBA" id="ARBA00022679"/>
    </source>
</evidence>
<keyword evidence="1" id="KW-1003">Cell membrane</keyword>
<keyword evidence="6" id="KW-0443">Lipid metabolism</keyword>
<keyword evidence="8" id="KW-0594">Phospholipid biosynthesis</keyword>
<evidence type="ECO:0000256" key="4">
    <source>
        <dbReference type="ARBA" id="ARBA00022692"/>
    </source>
</evidence>
<feature type="transmembrane region" description="Helical" evidence="10">
    <location>
        <begin position="148"/>
        <end position="174"/>
    </location>
</feature>
<evidence type="ECO:0000256" key="8">
    <source>
        <dbReference type="ARBA" id="ARBA00023209"/>
    </source>
</evidence>
<proteinExistence type="inferred from homology"/>
<name>X1MLY0_9ZZZZ</name>
<comment type="caution">
    <text evidence="11">The sequence shown here is derived from an EMBL/GenBank/DDBJ whole genome shotgun (WGS) entry which is preliminary data.</text>
</comment>
<dbReference type="AlphaFoldDB" id="X1MLY0"/>
<organism evidence="11">
    <name type="scientific">marine sediment metagenome</name>
    <dbReference type="NCBI Taxonomy" id="412755"/>
    <lineage>
        <taxon>unclassified sequences</taxon>
        <taxon>metagenomes</taxon>
        <taxon>ecological metagenomes</taxon>
    </lineage>
</organism>
<keyword evidence="3" id="KW-0808">Transferase</keyword>
<dbReference type="Pfam" id="PF02660">
    <property type="entry name" value="G3P_acyltransf"/>
    <property type="match status" value="1"/>
</dbReference>
<dbReference type="EMBL" id="BARV01018316">
    <property type="protein sequence ID" value="GAI19046.1"/>
    <property type="molecule type" value="Genomic_DNA"/>
</dbReference>
<evidence type="ECO:0000313" key="11">
    <source>
        <dbReference type="EMBL" id="GAI19046.1"/>
    </source>
</evidence>
<evidence type="ECO:0000256" key="5">
    <source>
        <dbReference type="ARBA" id="ARBA00022989"/>
    </source>
</evidence>
<evidence type="ECO:0000256" key="9">
    <source>
        <dbReference type="ARBA" id="ARBA00023264"/>
    </source>
</evidence>
<evidence type="ECO:0000256" key="10">
    <source>
        <dbReference type="SAM" id="Phobius"/>
    </source>
</evidence>
<keyword evidence="2" id="KW-0444">Lipid biosynthesis</keyword>
<dbReference type="PANTHER" id="PTHR30309">
    <property type="entry name" value="INNER MEMBRANE PROTEIN YGIH"/>
    <property type="match status" value="1"/>
</dbReference>
<evidence type="ECO:0000256" key="2">
    <source>
        <dbReference type="ARBA" id="ARBA00022516"/>
    </source>
</evidence>
<reference evidence="11" key="1">
    <citation type="journal article" date="2014" name="Front. Microbiol.">
        <title>High frequency of phylogenetically diverse reductive dehalogenase-homologous genes in deep subseafloor sedimentary metagenomes.</title>
        <authorList>
            <person name="Kawai M."/>
            <person name="Futagami T."/>
            <person name="Toyoda A."/>
            <person name="Takaki Y."/>
            <person name="Nishi S."/>
            <person name="Hori S."/>
            <person name="Arai W."/>
            <person name="Tsubouchi T."/>
            <person name="Morono Y."/>
            <person name="Uchiyama I."/>
            <person name="Ito T."/>
            <person name="Fujiyama A."/>
            <person name="Inagaki F."/>
            <person name="Takami H."/>
        </authorList>
    </citation>
    <scope>NUCLEOTIDE SEQUENCE</scope>
    <source>
        <strain evidence="11">Expedition CK06-06</strain>
    </source>
</reference>
<dbReference type="GO" id="GO:0005886">
    <property type="term" value="C:plasma membrane"/>
    <property type="evidence" value="ECO:0007669"/>
    <property type="project" value="InterPro"/>
</dbReference>
<dbReference type="SMART" id="SM01207">
    <property type="entry name" value="G3P_acyltransf"/>
    <property type="match status" value="1"/>
</dbReference>
<keyword evidence="4 10" id="KW-0812">Transmembrane</keyword>
<gene>
    <name evidence="11" type="ORF">S06H3_31005</name>
</gene>
<dbReference type="HAMAP" id="MF_01043">
    <property type="entry name" value="PlsY"/>
    <property type="match status" value="1"/>
</dbReference>
<feature type="transmembrane region" description="Helical" evidence="10">
    <location>
        <begin position="112"/>
        <end position="136"/>
    </location>
</feature>
<protein>
    <submittedName>
        <fullName evidence="11">Uncharacterized protein</fullName>
    </submittedName>
</protein>
<dbReference type="NCBIfam" id="TIGR00023">
    <property type="entry name" value="glycerol-3-phosphate 1-O-acyltransferase PlsY"/>
    <property type="match status" value="1"/>
</dbReference>
<evidence type="ECO:0000256" key="1">
    <source>
        <dbReference type="ARBA" id="ARBA00022475"/>
    </source>
</evidence>
<keyword evidence="9" id="KW-1208">Phospholipid metabolism</keyword>
<evidence type="ECO:0000256" key="7">
    <source>
        <dbReference type="ARBA" id="ARBA00023136"/>
    </source>
</evidence>
<feature type="transmembrane region" description="Helical" evidence="10">
    <location>
        <begin position="76"/>
        <end position="100"/>
    </location>
</feature>
<sequence>MVASIILAIVIGYLLGSIPCAYIAGRLIKGVDIRRVGGGNMGALNVMREIGTTAGFAVLFADMAKGSLAVLVAQWLGLPLIAVFFVGLAAVVGHSWPVWLRFRGGQGLATTLGVLLALVPIEFAISFAIIVIVVLVTSNMRLGAGVGLVFLPLIIWLFGGEVSLIVYSLALPLFCSLKMIPRLRTDVARVGSKKDLIIDKQYKPWQRRR</sequence>
<dbReference type="GO" id="GO:0008654">
    <property type="term" value="P:phospholipid biosynthetic process"/>
    <property type="evidence" value="ECO:0007669"/>
    <property type="project" value="UniProtKB-KW"/>
</dbReference>
<dbReference type="InterPro" id="IPR003811">
    <property type="entry name" value="G3P_acylTferase_PlsY"/>
</dbReference>
<keyword evidence="5 10" id="KW-1133">Transmembrane helix</keyword>
<dbReference type="PANTHER" id="PTHR30309:SF0">
    <property type="entry name" value="GLYCEROL-3-PHOSPHATE ACYLTRANSFERASE-RELATED"/>
    <property type="match status" value="1"/>
</dbReference>
<keyword evidence="7 10" id="KW-0472">Membrane</keyword>
<accession>X1MLY0</accession>
<feature type="transmembrane region" description="Helical" evidence="10">
    <location>
        <begin position="6"/>
        <end position="25"/>
    </location>
</feature>
<dbReference type="GO" id="GO:0043772">
    <property type="term" value="F:acyl-phosphate glycerol-3-phosphate acyltransferase activity"/>
    <property type="evidence" value="ECO:0007669"/>
    <property type="project" value="InterPro"/>
</dbReference>
<evidence type="ECO:0000256" key="6">
    <source>
        <dbReference type="ARBA" id="ARBA00023098"/>
    </source>
</evidence>